<proteinExistence type="predicted"/>
<reference evidence="2 3" key="1">
    <citation type="submission" date="2020-08" db="EMBL/GenBank/DDBJ databases">
        <title>Studying the diversity of plant-associated saprophytic bacteria and their role in host health and plant-pathogen interactions.</title>
        <authorList>
            <person name="Potnis N."/>
        </authorList>
    </citation>
    <scope>NUCLEOTIDE SEQUENCE [LARGE SCALE GENOMIC DNA]</scope>
    <source>
        <strain evidence="2 3">F16</strain>
    </source>
</reference>
<dbReference type="EMBL" id="JACHNS010000003">
    <property type="protein sequence ID" value="MBB4593178.1"/>
    <property type="molecule type" value="Genomic_DNA"/>
</dbReference>
<name>A0ABR6JL81_9XANT</name>
<sequence>MTGNARRARVRSYDGGIGDIPCSGKAGLRDPQHPPGTCRSAPGAMGFPGNARRARVRSYDDGG</sequence>
<organism evidence="2 3">
    <name type="scientific">Xanthomonas cannabis</name>
    <dbReference type="NCBI Taxonomy" id="1885674"/>
    <lineage>
        <taxon>Bacteria</taxon>
        <taxon>Pseudomonadati</taxon>
        <taxon>Pseudomonadota</taxon>
        <taxon>Gammaproteobacteria</taxon>
        <taxon>Lysobacterales</taxon>
        <taxon>Lysobacteraceae</taxon>
        <taxon>Xanthomonas</taxon>
    </lineage>
</organism>
<gene>
    <name evidence="2" type="ORF">FHR60_001847</name>
</gene>
<accession>A0ABR6JL81</accession>
<protein>
    <submittedName>
        <fullName evidence="2">Uncharacterized protein</fullName>
    </submittedName>
</protein>
<feature type="region of interest" description="Disordered" evidence="1">
    <location>
        <begin position="1"/>
        <end position="63"/>
    </location>
</feature>
<comment type="caution">
    <text evidence="2">The sequence shown here is derived from an EMBL/GenBank/DDBJ whole genome shotgun (WGS) entry which is preliminary data.</text>
</comment>
<evidence type="ECO:0000313" key="3">
    <source>
        <dbReference type="Proteomes" id="UP000554726"/>
    </source>
</evidence>
<feature type="compositionally biased region" description="Basic residues" evidence="1">
    <location>
        <begin position="1"/>
        <end position="10"/>
    </location>
</feature>
<keyword evidence="3" id="KW-1185">Reference proteome</keyword>
<dbReference type="Proteomes" id="UP000554726">
    <property type="component" value="Unassembled WGS sequence"/>
</dbReference>
<evidence type="ECO:0000313" key="2">
    <source>
        <dbReference type="EMBL" id="MBB4593178.1"/>
    </source>
</evidence>
<evidence type="ECO:0000256" key="1">
    <source>
        <dbReference type="SAM" id="MobiDB-lite"/>
    </source>
</evidence>